<reference evidence="3 4" key="1">
    <citation type="submission" date="2013-05" db="EMBL/GenBank/DDBJ databases">
        <title>Genome assembly of Chondromyces apiculatus DSM 436.</title>
        <authorList>
            <person name="Sharma G."/>
            <person name="Khatri I."/>
            <person name="Kaur C."/>
            <person name="Mayilraj S."/>
            <person name="Subramanian S."/>
        </authorList>
    </citation>
    <scope>NUCLEOTIDE SEQUENCE [LARGE SCALE GENOMIC DNA]</scope>
    <source>
        <strain evidence="3 4">DSM 436</strain>
    </source>
</reference>
<keyword evidence="4" id="KW-1185">Reference proteome</keyword>
<dbReference type="RefSeq" id="WP_156040650.1">
    <property type="nucleotide sequence ID" value="NZ_ASRX01000013.1"/>
</dbReference>
<protein>
    <submittedName>
        <fullName evidence="3">Uncharacterized protein</fullName>
    </submittedName>
</protein>
<feature type="compositionally biased region" description="Low complexity" evidence="1">
    <location>
        <begin position="207"/>
        <end position="220"/>
    </location>
</feature>
<dbReference type="AlphaFoldDB" id="A0A017TCR6"/>
<feature type="transmembrane region" description="Helical" evidence="2">
    <location>
        <begin position="33"/>
        <end position="51"/>
    </location>
</feature>
<feature type="region of interest" description="Disordered" evidence="1">
    <location>
        <begin position="51"/>
        <end position="80"/>
    </location>
</feature>
<evidence type="ECO:0000313" key="4">
    <source>
        <dbReference type="Proteomes" id="UP000019678"/>
    </source>
</evidence>
<keyword evidence="2" id="KW-1133">Transmembrane helix</keyword>
<keyword evidence="2" id="KW-0812">Transmembrane</keyword>
<keyword evidence="2" id="KW-0472">Membrane</keyword>
<sequence length="220" mass="21986">MRPNILPILAVLSEIVCIVAIVVLSLANLSIPAAVLAPILLTLAGHVAGAGRNARTPNEAPPPASSSTPTVGGGGRSSRRGPRLLMREAFAATGLGSLCRAVAGTRGARGAVVGAAMAFAVVALGAGDALAGPTDCMICKAPDGTPARNFEPCNDHGVCVQGVCWQFCQSPSLCAAYPRGDALCHEDVCGYHSLEACPSPPAPPSSSSPAPLSSSSPPNS</sequence>
<evidence type="ECO:0000256" key="1">
    <source>
        <dbReference type="SAM" id="MobiDB-lite"/>
    </source>
</evidence>
<dbReference type="STRING" id="1192034.CAP_1312"/>
<evidence type="ECO:0000313" key="3">
    <source>
        <dbReference type="EMBL" id="EYF07053.1"/>
    </source>
</evidence>
<proteinExistence type="predicted"/>
<evidence type="ECO:0000256" key="2">
    <source>
        <dbReference type="SAM" id="Phobius"/>
    </source>
</evidence>
<organism evidence="3 4">
    <name type="scientific">Chondromyces apiculatus DSM 436</name>
    <dbReference type="NCBI Taxonomy" id="1192034"/>
    <lineage>
        <taxon>Bacteria</taxon>
        <taxon>Pseudomonadati</taxon>
        <taxon>Myxococcota</taxon>
        <taxon>Polyangia</taxon>
        <taxon>Polyangiales</taxon>
        <taxon>Polyangiaceae</taxon>
        <taxon>Chondromyces</taxon>
    </lineage>
</organism>
<dbReference type="EMBL" id="ASRX01000013">
    <property type="protein sequence ID" value="EYF07053.1"/>
    <property type="molecule type" value="Genomic_DNA"/>
</dbReference>
<name>A0A017TCR6_9BACT</name>
<feature type="region of interest" description="Disordered" evidence="1">
    <location>
        <begin position="198"/>
        <end position="220"/>
    </location>
</feature>
<comment type="caution">
    <text evidence="3">The sequence shown here is derived from an EMBL/GenBank/DDBJ whole genome shotgun (WGS) entry which is preliminary data.</text>
</comment>
<accession>A0A017TCR6</accession>
<dbReference type="Proteomes" id="UP000019678">
    <property type="component" value="Unassembled WGS sequence"/>
</dbReference>
<feature type="transmembrane region" description="Helical" evidence="2">
    <location>
        <begin position="7"/>
        <end position="27"/>
    </location>
</feature>
<gene>
    <name evidence="3" type="ORF">CAP_1312</name>
</gene>